<evidence type="ECO:0000256" key="1">
    <source>
        <dbReference type="SAM" id="MobiDB-lite"/>
    </source>
</evidence>
<evidence type="ECO:0000256" key="2">
    <source>
        <dbReference type="SAM" id="Phobius"/>
    </source>
</evidence>
<dbReference type="InterPro" id="IPR011723">
    <property type="entry name" value="Znf/thioredoxin_put"/>
</dbReference>
<sequence>MTKQVAQCPACKARYSVTPGQLRIANGKVRCGQCLTVFDALQRPATPPLTPRTPPSSPATSPVQPEPKRQETTAKAIPPQPADPLTLLSQLRADPPELHRRPPPSRRYEGWAFSGSVLALLLLAGQYLWFERAQLSSDPWLTDVYQWSCRYLDCTLPSQSGLKGLQTTHVLVRQLDSPDDALELLTGLHNTHSLPVSLPQLRIHFSDSSGRILAARDLLPVEYLPGSDSTQIEPGARLNIRLMIQRPATGHLGYEIDWIANPEPEH</sequence>
<organism evidence="4 5">
    <name type="scientific">Nitrincola lacisaponensis</name>
    <dbReference type="NCBI Taxonomy" id="267850"/>
    <lineage>
        <taxon>Bacteria</taxon>
        <taxon>Pseudomonadati</taxon>
        <taxon>Pseudomonadota</taxon>
        <taxon>Gammaproteobacteria</taxon>
        <taxon>Oceanospirillales</taxon>
        <taxon>Oceanospirillaceae</taxon>
        <taxon>Nitrincola</taxon>
    </lineage>
</organism>
<dbReference type="InterPro" id="IPR021834">
    <property type="entry name" value="DUF3426"/>
</dbReference>
<evidence type="ECO:0000313" key="4">
    <source>
        <dbReference type="EMBL" id="KDE39536.1"/>
    </source>
</evidence>
<protein>
    <submittedName>
        <fullName evidence="4">Putative transmembrane protein</fullName>
    </submittedName>
</protein>
<dbReference type="AlphaFoldDB" id="A0A063Y462"/>
<feature type="region of interest" description="Disordered" evidence="1">
    <location>
        <begin position="44"/>
        <end position="83"/>
    </location>
</feature>
<keyword evidence="2" id="KW-0472">Membrane</keyword>
<feature type="domain" description="Zinc finger/thioredoxin putative" evidence="3">
    <location>
        <begin position="7"/>
        <end position="38"/>
    </location>
</feature>
<dbReference type="Proteomes" id="UP000027318">
    <property type="component" value="Unassembled WGS sequence"/>
</dbReference>
<gene>
    <name evidence="4" type="ORF">ADINL_1990</name>
</gene>
<reference evidence="4 5" key="1">
    <citation type="journal article" date="2005" name="Int. J. Syst. Evol. Microbiol.">
        <title>Nitrincola lacisaponensis gen. nov., sp. nov., a novel alkaliphilic bacterium isolated from an alkaline, saline lake.</title>
        <authorList>
            <person name="Dimitriu P.A."/>
            <person name="Shukla S.K."/>
            <person name="Conradt J."/>
            <person name="Marquez M.C."/>
            <person name="Ventosa A."/>
            <person name="Maglia A."/>
            <person name="Peyton B.M."/>
            <person name="Pinkart H.C."/>
            <person name="Mormile M.R."/>
        </authorList>
    </citation>
    <scope>NUCLEOTIDE SEQUENCE [LARGE SCALE GENOMIC DNA]</scope>
    <source>
        <strain evidence="4 5">4CA</strain>
    </source>
</reference>
<proteinExistence type="predicted"/>
<dbReference type="OrthoDB" id="5294582at2"/>
<dbReference type="Pfam" id="PF11906">
    <property type="entry name" value="DUF3426"/>
    <property type="match status" value="1"/>
</dbReference>
<keyword evidence="2" id="KW-1133">Transmembrane helix</keyword>
<feature type="compositionally biased region" description="Pro residues" evidence="1">
    <location>
        <begin position="45"/>
        <end position="57"/>
    </location>
</feature>
<evidence type="ECO:0000259" key="3">
    <source>
        <dbReference type="Pfam" id="PF13717"/>
    </source>
</evidence>
<evidence type="ECO:0000313" key="5">
    <source>
        <dbReference type="Proteomes" id="UP000027318"/>
    </source>
</evidence>
<dbReference type="RefSeq" id="WP_036547222.1">
    <property type="nucleotide sequence ID" value="NZ_JMSZ01000030.1"/>
</dbReference>
<name>A0A063Y462_9GAMM</name>
<feature type="transmembrane region" description="Helical" evidence="2">
    <location>
        <begin position="110"/>
        <end position="129"/>
    </location>
</feature>
<accession>A0A063Y462</accession>
<dbReference type="STRING" id="267850.ADINL_1990"/>
<dbReference type="EMBL" id="JMSZ01000030">
    <property type="protein sequence ID" value="KDE39536.1"/>
    <property type="molecule type" value="Genomic_DNA"/>
</dbReference>
<dbReference type="Pfam" id="PF13717">
    <property type="entry name" value="Zn_ribbon_4"/>
    <property type="match status" value="1"/>
</dbReference>
<keyword evidence="5" id="KW-1185">Reference proteome</keyword>
<dbReference type="NCBIfam" id="TIGR02098">
    <property type="entry name" value="MJ0042_CXXC"/>
    <property type="match status" value="1"/>
</dbReference>
<comment type="caution">
    <text evidence="4">The sequence shown here is derived from an EMBL/GenBank/DDBJ whole genome shotgun (WGS) entry which is preliminary data.</text>
</comment>
<keyword evidence="2 4" id="KW-0812">Transmembrane</keyword>